<dbReference type="KEGG" id="plv:ERIC2_c23910"/>
<dbReference type="eggNOG" id="COG1234">
    <property type="taxonomic scope" value="Bacteria"/>
</dbReference>
<dbReference type="PATRIC" id="fig|697284.3.peg.2285"/>
<dbReference type="SUPFAM" id="SSF56281">
    <property type="entry name" value="Metallo-hydrolase/oxidoreductase"/>
    <property type="match status" value="1"/>
</dbReference>
<evidence type="ECO:0000313" key="2">
    <source>
        <dbReference type="Proteomes" id="UP000029431"/>
    </source>
</evidence>
<protein>
    <submittedName>
        <fullName evidence="1">Uncharacterized protein</fullName>
    </submittedName>
</protein>
<evidence type="ECO:0000313" key="1">
    <source>
        <dbReference type="EMBL" id="AHD06180.1"/>
    </source>
</evidence>
<dbReference type="GO" id="GO:0016787">
    <property type="term" value="F:hydrolase activity"/>
    <property type="evidence" value="ECO:0007669"/>
    <property type="project" value="UniProtKB-KW"/>
</dbReference>
<dbReference type="RefSeq" id="WP_024094450.1">
    <property type="nucleotide sequence ID" value="NC_023134.1"/>
</dbReference>
<keyword evidence="2" id="KW-1185">Reference proteome</keyword>
<dbReference type="Pfam" id="PF23023">
    <property type="entry name" value="Anti-Pycsar_Apyc1"/>
    <property type="match status" value="1"/>
</dbReference>
<gene>
    <name evidence="1" type="ORF">ERIC2_c23910</name>
</gene>
<dbReference type="Gene3D" id="3.60.15.10">
    <property type="entry name" value="Ribonuclease Z/Hydroxyacylglutathione hydrolase-like"/>
    <property type="match status" value="1"/>
</dbReference>
<dbReference type="EMBL" id="CP003355">
    <property type="protein sequence ID" value="AHD06180.1"/>
    <property type="molecule type" value="Genomic_DNA"/>
</dbReference>
<organism evidence="1 2">
    <name type="scientific">Paenibacillus larvae subsp. larvae DSM 25430</name>
    <dbReference type="NCBI Taxonomy" id="697284"/>
    <lineage>
        <taxon>Bacteria</taxon>
        <taxon>Bacillati</taxon>
        <taxon>Bacillota</taxon>
        <taxon>Bacilli</taxon>
        <taxon>Bacillales</taxon>
        <taxon>Paenibacillaceae</taxon>
        <taxon>Paenibacillus</taxon>
    </lineage>
</organism>
<dbReference type="Proteomes" id="UP000029431">
    <property type="component" value="Chromosome"/>
</dbReference>
<dbReference type="GO" id="GO:0046872">
    <property type="term" value="F:metal ion binding"/>
    <property type="evidence" value="ECO:0007669"/>
    <property type="project" value="UniProtKB-KW"/>
</dbReference>
<dbReference type="InterPro" id="IPR036866">
    <property type="entry name" value="RibonucZ/Hydroxyglut_hydro"/>
</dbReference>
<dbReference type="AlphaFoldDB" id="V9W904"/>
<name>V9W904_9BACL</name>
<reference evidence="1 2" key="1">
    <citation type="journal article" date="2014" name="PLoS ONE">
        <title>How to Kill the Honey Bee Larva: Genomic Potential and Virulence Mechanisms of Paenibacillus larvae.</title>
        <authorList>
            <person name="Djukic M."/>
            <person name="Brzuszkiewicz E."/>
            <person name="Funfhaus A."/>
            <person name="Voss J."/>
            <person name="Gollnow K."/>
            <person name="Poppinga L."/>
            <person name="Liesegang H."/>
            <person name="Garcia-Gonzalez E."/>
            <person name="Genersch E."/>
            <person name="Daniel R."/>
        </authorList>
    </citation>
    <scope>NUCLEOTIDE SEQUENCE [LARGE SCALE GENOMIC DNA]</scope>
    <source>
        <strain evidence="1 2">DSM 25430</strain>
    </source>
</reference>
<proteinExistence type="predicted"/>
<dbReference type="HOGENOM" id="CLU_096503_1_0_9"/>
<accession>V9W904</accession>
<sequence length="252" mass="29112">MPTSVKLYMLGTGSAFAKRYYNNNALFTAPSGFTLLVDCGNSALRAMHEVGVFIDQINAILITYLYSDHAGGLEEFGFRMRFENARKPHLYIASSLREAVWEHVLKGGMENIGDGLTQLEDYFHVHVLEERKPFQLAPDLQIELIRTRHIPHKPSYSLVINNQMFYSADMVFTPELLIKEMVKERNIRYILHDCQFTPPGAVHATLEELLTLPEEIQSRVYLMHYGDNKQDYVGRTGRMTFIEQHQTYEFDI</sequence>